<feature type="coiled-coil region" evidence="8">
    <location>
        <begin position="629"/>
        <end position="656"/>
    </location>
</feature>
<dbReference type="Pfam" id="PF06470">
    <property type="entry name" value="SMC_hinge"/>
    <property type="match status" value="1"/>
</dbReference>
<dbReference type="GO" id="GO:0005524">
    <property type="term" value="F:ATP binding"/>
    <property type="evidence" value="ECO:0007669"/>
    <property type="project" value="InterPro"/>
</dbReference>
<dbReference type="PANTHER" id="PTHR18937">
    <property type="entry name" value="STRUCTURAL MAINTENANCE OF CHROMOSOMES SMC FAMILY MEMBER"/>
    <property type="match status" value="1"/>
</dbReference>
<comment type="similarity">
    <text evidence="2">Belongs to the SMC family. SMC4 subfamily.</text>
</comment>
<evidence type="ECO:0000256" key="8">
    <source>
        <dbReference type="SAM" id="Coils"/>
    </source>
</evidence>
<dbReference type="STRING" id="646526.A0A1W0E473"/>
<keyword evidence="7" id="KW-0539">Nucleus</keyword>
<evidence type="ECO:0000256" key="1">
    <source>
        <dbReference type="ARBA" id="ARBA00004123"/>
    </source>
</evidence>
<feature type="coiled-coil region" evidence="8">
    <location>
        <begin position="409"/>
        <end position="436"/>
    </location>
</feature>
<feature type="coiled-coil region" evidence="8">
    <location>
        <begin position="683"/>
        <end position="754"/>
    </location>
</feature>
<dbReference type="GO" id="GO:0005634">
    <property type="term" value="C:nucleus"/>
    <property type="evidence" value="ECO:0007669"/>
    <property type="project" value="UniProtKB-SubCell"/>
</dbReference>
<dbReference type="Gene3D" id="3.30.70.1620">
    <property type="match status" value="1"/>
</dbReference>
<dbReference type="AlphaFoldDB" id="A0A1W0E473"/>
<evidence type="ECO:0000256" key="2">
    <source>
        <dbReference type="ARBA" id="ARBA00006005"/>
    </source>
</evidence>
<dbReference type="SMART" id="SM00968">
    <property type="entry name" value="SMC_hinge"/>
    <property type="match status" value="1"/>
</dbReference>
<dbReference type="InterPro" id="IPR003395">
    <property type="entry name" value="RecF/RecN/SMC_N"/>
</dbReference>
<keyword evidence="6" id="KW-0226">DNA condensation</keyword>
<evidence type="ECO:0000313" key="10">
    <source>
        <dbReference type="EMBL" id="OQS54009.1"/>
    </source>
</evidence>
<keyword evidence="4" id="KW-0067">ATP-binding</keyword>
<dbReference type="PANTHER" id="PTHR18937:SF172">
    <property type="entry name" value="STRUCTURAL MAINTENANCE OF CHROMOSOMES PROTEIN"/>
    <property type="match status" value="1"/>
</dbReference>
<dbReference type="PIRSF" id="PIRSF005719">
    <property type="entry name" value="SMC"/>
    <property type="match status" value="1"/>
</dbReference>
<dbReference type="Pfam" id="PF02463">
    <property type="entry name" value="SMC_N"/>
    <property type="match status" value="1"/>
</dbReference>
<dbReference type="SUPFAM" id="SSF75553">
    <property type="entry name" value="Smc hinge domain"/>
    <property type="match status" value="1"/>
</dbReference>
<gene>
    <name evidence="10" type="primary">cut3</name>
    <name evidence="10" type="ORF">EHP00_509</name>
</gene>
<protein>
    <submittedName>
        <fullName evidence="10">Cut3</fullName>
    </submittedName>
</protein>
<keyword evidence="3" id="KW-0547">Nucleotide-binding</keyword>
<dbReference type="Gene3D" id="3.40.50.300">
    <property type="entry name" value="P-loop containing nucleotide triphosphate hydrolases"/>
    <property type="match status" value="2"/>
</dbReference>
<dbReference type="GO" id="GO:0005694">
    <property type="term" value="C:chromosome"/>
    <property type="evidence" value="ECO:0007669"/>
    <property type="project" value="InterPro"/>
</dbReference>
<dbReference type="InterPro" id="IPR010935">
    <property type="entry name" value="SMC_hinge"/>
</dbReference>
<keyword evidence="11" id="KW-1185">Reference proteome</keyword>
<dbReference type="GO" id="GO:0051276">
    <property type="term" value="P:chromosome organization"/>
    <property type="evidence" value="ECO:0007669"/>
    <property type="project" value="InterPro"/>
</dbReference>
<dbReference type="Proteomes" id="UP000192758">
    <property type="component" value="Unassembled WGS sequence"/>
</dbReference>
<dbReference type="Gene3D" id="1.20.1060.20">
    <property type="match status" value="1"/>
</dbReference>
<comment type="caution">
    <text evidence="10">The sequence shown here is derived from an EMBL/GenBank/DDBJ whole genome shotgun (WGS) entry which is preliminary data.</text>
</comment>
<dbReference type="SUPFAM" id="SSF52540">
    <property type="entry name" value="P-loop containing nucleoside triphosphate hydrolases"/>
    <property type="match status" value="1"/>
</dbReference>
<dbReference type="InterPro" id="IPR027417">
    <property type="entry name" value="P-loop_NTPase"/>
</dbReference>
<evidence type="ECO:0000256" key="4">
    <source>
        <dbReference type="ARBA" id="ARBA00022840"/>
    </source>
</evidence>
<evidence type="ECO:0000256" key="7">
    <source>
        <dbReference type="ARBA" id="ARBA00023242"/>
    </source>
</evidence>
<feature type="coiled-coil region" evidence="8">
    <location>
        <begin position="214"/>
        <end position="377"/>
    </location>
</feature>
<dbReference type="InterPro" id="IPR024704">
    <property type="entry name" value="SMC"/>
</dbReference>
<dbReference type="OrthoDB" id="5575062at2759"/>
<dbReference type="InterPro" id="IPR036277">
    <property type="entry name" value="SMC_hinge_sf"/>
</dbReference>
<organism evidence="10 11">
    <name type="scientific">Ecytonucleospora hepatopenaei</name>
    <dbReference type="NCBI Taxonomy" id="646526"/>
    <lineage>
        <taxon>Eukaryota</taxon>
        <taxon>Fungi</taxon>
        <taxon>Fungi incertae sedis</taxon>
        <taxon>Microsporidia</taxon>
        <taxon>Enterocytozoonidae</taxon>
        <taxon>Ecytonucleospora</taxon>
    </lineage>
</organism>
<evidence type="ECO:0000256" key="6">
    <source>
        <dbReference type="ARBA" id="ARBA00023067"/>
    </source>
</evidence>
<sequence>MLFLHSIKTFNFKSYKDLHLIGPFDRKFTAIVGPNGCGKSNVIDAILFVLGYNAKKMRHSALKDLVYKGESEMYVEIKFEIQNEETQNISNKHEALFLKRSFSFLNEKNSSSKYFIDNKNITHSEYLNILKRHNLNTNRFLILQGEIESISLMDSLQLLEYLESCIGTLELKELIETQTEKLKMLEKEFFIKEDDFTLEENTFKNMLRKFMSFHKSMEEKKNEINKKIKVLNKEQSNANSKLTKENDRLVQLKEEQNQIVAEKENLSKNVKKPHKPTELTETEDLFLKLQKEKEDIEIDYEVVNRKCEKLQLRTREEKDKYLHLEEKSKEDLVDLCNEKQDKINALYRKIEVFKEKNKEVYQEIEKYEKIIFDLNKKDEKYKNYVETKSILEKYKIEINALYKANNLKKEGLEEEFLSLQNKKKILEKNIFELRQKINEFSFYKKEEETALNNNKKDFKDNFMHMDGFVDVFYNMLEIEEGYEKAVCASTSHLCSIIVETTKDAEEMIKIINQKNLPRTTFVILDKIVAKNGSGINYNNCKKVIDCVKIKGEYKKYSKILSLFDYNTFITENLTEGRQLAYNSGTRKRVVTKQGVLLDKSGIMSNLGNNFNFLLGKNNGKHFIKVKKEYEENLNMLKIYNNENEELSKKIEIYKELIDKESVYKNMIKNLPNEEENFEDHKHFKSLQNDIERYRHMIENLTQNNNLEELNKDINSIRTAIKHLNSEKNEILFYMENILDNKKKHKEELKKVLSTKNQMDVKKQEILSKYTEYNILCNDLKEKYNEKIKEYNKNTIKIENLIKKEVKNKTEISTCNEKIKSLENLIFDYKKEISSLEAKEMVFEKYLTRIENEMKNIEIENNLIVSEVSHDLEDFSESNIIELVDAFVSIKATYDNKRNEINYLNDQIKKHKKELCDLKNERQHIFISALDTINTHLKRIFSSLTITGSAEIDLVNQLDVFGEGVILNVLKKTWKSIVNLSGGEKTLSSLSLIFALHSYNPSSFYVMDEIDAALDFKNVSLISQYIQRINAQFIVISLRNDMFEMAKTMVGVYKIHDKSEIVHYKI</sequence>
<keyword evidence="5 8" id="KW-0175">Coiled coil</keyword>
<dbReference type="GO" id="GO:0016887">
    <property type="term" value="F:ATP hydrolysis activity"/>
    <property type="evidence" value="ECO:0007669"/>
    <property type="project" value="InterPro"/>
</dbReference>
<evidence type="ECO:0000256" key="3">
    <source>
        <dbReference type="ARBA" id="ARBA00022741"/>
    </source>
</evidence>
<dbReference type="VEuPathDB" id="MicrosporidiaDB:EHP00_509"/>
<proteinExistence type="inferred from homology"/>
<evidence type="ECO:0000259" key="9">
    <source>
        <dbReference type="SMART" id="SM00968"/>
    </source>
</evidence>
<evidence type="ECO:0000256" key="5">
    <source>
        <dbReference type="ARBA" id="ARBA00023054"/>
    </source>
</evidence>
<comment type="subcellular location">
    <subcellularLocation>
        <location evidence="1">Nucleus</location>
    </subcellularLocation>
</comment>
<accession>A0A1W0E473</accession>
<name>A0A1W0E473_9MICR</name>
<reference evidence="10 11" key="1">
    <citation type="journal article" date="2017" name="Environ. Microbiol.">
        <title>Decay of the glycolytic pathway and adaptation to intranuclear parasitism within Enterocytozoonidae microsporidia.</title>
        <authorList>
            <person name="Wiredu Boakye D."/>
            <person name="Jaroenlak P."/>
            <person name="Prachumwat A."/>
            <person name="Williams T.A."/>
            <person name="Bateman K.S."/>
            <person name="Itsathitphaisarn O."/>
            <person name="Sritunyalucksana K."/>
            <person name="Paszkiewicz K.H."/>
            <person name="Moore K.A."/>
            <person name="Stentiford G.D."/>
            <person name="Williams B.A."/>
        </authorList>
    </citation>
    <scope>NUCLEOTIDE SEQUENCE [LARGE SCALE GENOMIC DNA]</scope>
    <source>
        <strain evidence="10 11">TH1</strain>
    </source>
</reference>
<dbReference type="EMBL" id="MNPJ01000023">
    <property type="protein sequence ID" value="OQS54009.1"/>
    <property type="molecule type" value="Genomic_DNA"/>
</dbReference>
<feature type="coiled-coil region" evidence="8">
    <location>
        <begin position="780"/>
        <end position="866"/>
    </location>
</feature>
<feature type="domain" description="SMC hinge" evidence="9">
    <location>
        <begin position="466"/>
        <end position="580"/>
    </location>
</feature>
<evidence type="ECO:0000313" key="11">
    <source>
        <dbReference type="Proteomes" id="UP000192758"/>
    </source>
</evidence>